<organism evidence="2 3">
    <name type="scientific">Alteromonas gracilis</name>
    <dbReference type="NCBI Taxonomy" id="1479524"/>
    <lineage>
        <taxon>Bacteria</taxon>
        <taxon>Pseudomonadati</taxon>
        <taxon>Pseudomonadota</taxon>
        <taxon>Gammaproteobacteria</taxon>
        <taxon>Alteromonadales</taxon>
        <taxon>Alteromonadaceae</taxon>
        <taxon>Alteromonas/Salinimonas group</taxon>
        <taxon>Alteromonas</taxon>
    </lineage>
</organism>
<keyword evidence="1" id="KW-0812">Transmembrane</keyword>
<proteinExistence type="predicted"/>
<dbReference type="RefSeq" id="WP_105931092.1">
    <property type="nucleotide sequence ID" value="NZ_PVNO01000025.1"/>
</dbReference>
<name>A0ABX5CN62_9ALTE</name>
<keyword evidence="1" id="KW-1133">Transmembrane helix</keyword>
<evidence type="ECO:0000313" key="3">
    <source>
        <dbReference type="Proteomes" id="UP000239539"/>
    </source>
</evidence>
<feature type="transmembrane region" description="Helical" evidence="1">
    <location>
        <begin position="28"/>
        <end position="46"/>
    </location>
</feature>
<feature type="transmembrane region" description="Helical" evidence="1">
    <location>
        <begin position="52"/>
        <end position="73"/>
    </location>
</feature>
<accession>A0ABX5CN62</accession>
<evidence type="ECO:0008006" key="4">
    <source>
        <dbReference type="Google" id="ProtNLM"/>
    </source>
</evidence>
<feature type="transmembrane region" description="Helical" evidence="1">
    <location>
        <begin position="6"/>
        <end position="21"/>
    </location>
</feature>
<feature type="transmembrane region" description="Helical" evidence="1">
    <location>
        <begin position="158"/>
        <end position="176"/>
    </location>
</feature>
<dbReference type="Proteomes" id="UP000239539">
    <property type="component" value="Unassembled WGS sequence"/>
</dbReference>
<feature type="transmembrane region" description="Helical" evidence="1">
    <location>
        <begin position="131"/>
        <end position="151"/>
    </location>
</feature>
<sequence length="178" mass="19660">MLSITAGGLSLVALVAVYRSWRAQVSRYLYLGIVFWLVSTVCWSYAQGWEFGLLYALCIPALLVWPFIAFNQVQLPQPKNVPQPRRFDFSRGAVIANVTNYLVVMVILLVISVLITLGVCALLPFTIAGKLATATILLPVLWGLIVYHYLASSHKFKVIGTYAVLAALCLPILAFLPM</sequence>
<evidence type="ECO:0000313" key="2">
    <source>
        <dbReference type="EMBL" id="PRO68867.1"/>
    </source>
</evidence>
<reference evidence="3" key="1">
    <citation type="journal article" date="2020" name="Int. J. Syst. Evol. Microbiol.">
        <title>Alteromonas alba sp. nov., a marine bacterium isolated from the seawater of the West Pacific Ocean.</title>
        <authorList>
            <person name="Sun C."/>
            <person name="Wu Y.-H."/>
            <person name="Xamxidin M."/>
            <person name="Cheng H."/>
            <person name="Xu X.-W."/>
        </authorList>
    </citation>
    <scope>NUCLEOTIDE SEQUENCE [LARGE SCALE GENOMIC DNA]</scope>
    <source>
        <strain evidence="3">9a2</strain>
    </source>
</reference>
<dbReference type="EMBL" id="PVNO01000025">
    <property type="protein sequence ID" value="PRO68867.1"/>
    <property type="molecule type" value="Genomic_DNA"/>
</dbReference>
<gene>
    <name evidence="2" type="ORF">C6Y39_09890</name>
</gene>
<protein>
    <recommendedName>
        <fullName evidence="4">UbiA prenyltransferase</fullName>
    </recommendedName>
</protein>
<keyword evidence="1" id="KW-0472">Membrane</keyword>
<comment type="caution">
    <text evidence="2">The sequence shown here is derived from an EMBL/GenBank/DDBJ whole genome shotgun (WGS) entry which is preliminary data.</text>
</comment>
<feature type="transmembrane region" description="Helical" evidence="1">
    <location>
        <begin position="94"/>
        <end position="125"/>
    </location>
</feature>
<evidence type="ECO:0000256" key="1">
    <source>
        <dbReference type="SAM" id="Phobius"/>
    </source>
</evidence>
<keyword evidence="3" id="KW-1185">Reference proteome</keyword>